<gene>
    <name evidence="3" type="ORF">AA0228_1179</name>
</gene>
<organism evidence="3 4">
    <name type="scientific">Gluconobacter frateurii NRIC 0228</name>
    <dbReference type="NCBI Taxonomy" id="1307946"/>
    <lineage>
        <taxon>Bacteria</taxon>
        <taxon>Pseudomonadati</taxon>
        <taxon>Pseudomonadota</taxon>
        <taxon>Alphaproteobacteria</taxon>
        <taxon>Acetobacterales</taxon>
        <taxon>Acetobacteraceae</taxon>
        <taxon>Gluconobacter</taxon>
    </lineage>
</organism>
<evidence type="ECO:0000313" key="3">
    <source>
        <dbReference type="EMBL" id="GBR10829.1"/>
    </source>
</evidence>
<dbReference type="EMBL" id="BAQW01000004">
    <property type="protein sequence ID" value="GBR10829.1"/>
    <property type="molecule type" value="Genomic_DNA"/>
</dbReference>
<accession>A0ABQ0QAD9</accession>
<keyword evidence="2" id="KW-0812">Transmembrane</keyword>
<feature type="transmembrane region" description="Helical" evidence="2">
    <location>
        <begin position="62"/>
        <end position="80"/>
    </location>
</feature>
<protein>
    <submittedName>
        <fullName evidence="3">Uncharacterized protein</fullName>
    </submittedName>
</protein>
<feature type="region of interest" description="Disordered" evidence="1">
    <location>
        <begin position="1"/>
        <end position="44"/>
    </location>
</feature>
<dbReference type="RefSeq" id="WP_099181162.1">
    <property type="nucleotide sequence ID" value="NZ_BAQW01000004.1"/>
</dbReference>
<keyword evidence="4" id="KW-1185">Reference proteome</keyword>
<proteinExistence type="predicted"/>
<feature type="transmembrane region" description="Helical" evidence="2">
    <location>
        <begin position="100"/>
        <end position="121"/>
    </location>
</feature>
<reference evidence="3" key="1">
    <citation type="submission" date="2013-04" db="EMBL/GenBank/DDBJ databases">
        <title>The genome sequencing project of 58 acetic acid bacteria.</title>
        <authorList>
            <person name="Okamoto-Kainuma A."/>
            <person name="Ishikawa M."/>
            <person name="Umino S."/>
            <person name="Koizumi Y."/>
            <person name="Shiwa Y."/>
            <person name="Yoshikawa H."/>
            <person name="Matsutani M."/>
            <person name="Matsushita K."/>
        </authorList>
    </citation>
    <scope>NUCLEOTIDE SEQUENCE</scope>
    <source>
        <strain evidence="3">NRIC 0228</strain>
    </source>
</reference>
<feature type="compositionally biased region" description="Basic and acidic residues" evidence="1">
    <location>
        <begin position="28"/>
        <end position="39"/>
    </location>
</feature>
<dbReference type="Proteomes" id="UP001061070">
    <property type="component" value="Unassembled WGS sequence"/>
</dbReference>
<name>A0ABQ0QAD9_9PROT</name>
<evidence type="ECO:0000256" key="1">
    <source>
        <dbReference type="SAM" id="MobiDB-lite"/>
    </source>
</evidence>
<comment type="caution">
    <text evidence="3">The sequence shown here is derived from an EMBL/GenBank/DDBJ whole genome shotgun (WGS) entry which is preliminary data.</text>
</comment>
<sequence length="138" mass="14928">MEDDFELEEAQKPESSKKSKSESSMFTAEKKAEHDEANHKNHPNSVMIPLGRSFISWHSDNGVAVLALIILIVLSVLAGFTEILATCTPNKEWADNFLKVVGQGIVATAGALVGAGSNAMVHKGHDQEKSTQQNIKAK</sequence>
<keyword evidence="2" id="KW-1133">Transmembrane helix</keyword>
<keyword evidence="2" id="KW-0472">Membrane</keyword>
<evidence type="ECO:0000256" key="2">
    <source>
        <dbReference type="SAM" id="Phobius"/>
    </source>
</evidence>
<evidence type="ECO:0000313" key="4">
    <source>
        <dbReference type="Proteomes" id="UP001061070"/>
    </source>
</evidence>
<feature type="compositionally biased region" description="Basic and acidic residues" evidence="1">
    <location>
        <begin position="9"/>
        <end position="21"/>
    </location>
</feature>